<dbReference type="SMART" id="SM00903">
    <property type="entry name" value="Flavin_Reduct"/>
    <property type="match status" value="1"/>
</dbReference>
<protein>
    <submittedName>
        <fullName evidence="5">NADH-FMN oxidoreductase RutF, flavin reductase (DIM6/NTAB) family</fullName>
    </submittedName>
</protein>
<dbReference type="PANTHER" id="PTHR43567:SF1">
    <property type="entry name" value="FLAVOREDOXIN"/>
    <property type="match status" value="1"/>
</dbReference>
<sequence length="187" mass="20257">MKKSLGPQCLLFPTPVLLIGSYDQEQKPNLMTAAWGGICCSKPPCLAVSLREATYSFSAIVKRKAFTVGVPGKHQVKEADYIGTVSGRKVNKFAETGFTPVKSDLVDAPYADEVVFVLECTLLHTLEIGLHTLFVGEIIDAKSDTSVLKDDGSPDIMKIDPIIYDPAHQGYHGIGPFLGKAFSIGRK</sequence>
<dbReference type="InterPro" id="IPR052174">
    <property type="entry name" value="Flavoredoxin"/>
</dbReference>
<dbReference type="STRING" id="91360.SAMN05660330_02801"/>
<dbReference type="PANTHER" id="PTHR43567">
    <property type="entry name" value="FLAVOREDOXIN-RELATED-RELATED"/>
    <property type="match status" value="1"/>
</dbReference>
<dbReference type="GO" id="GO:0010181">
    <property type="term" value="F:FMN binding"/>
    <property type="evidence" value="ECO:0007669"/>
    <property type="project" value="InterPro"/>
</dbReference>
<dbReference type="AlphaFoldDB" id="A0A1H0SSA6"/>
<reference evidence="5 6" key="1">
    <citation type="submission" date="2016-10" db="EMBL/GenBank/DDBJ databases">
        <authorList>
            <person name="de Groot N.N."/>
        </authorList>
    </citation>
    <scope>NUCLEOTIDE SEQUENCE [LARGE SCALE GENOMIC DNA]</scope>
    <source>
        <strain evidence="5 6">DSM 12130</strain>
    </source>
</reference>
<dbReference type="InterPro" id="IPR002563">
    <property type="entry name" value="Flavin_Rdtase-like_dom"/>
</dbReference>
<evidence type="ECO:0000256" key="3">
    <source>
        <dbReference type="ARBA" id="ARBA00038054"/>
    </source>
</evidence>
<dbReference type="InterPro" id="IPR012349">
    <property type="entry name" value="Split_barrel_FMN-bd"/>
</dbReference>
<keyword evidence="2" id="KW-0285">Flavoprotein</keyword>
<dbReference type="GO" id="GO:0016646">
    <property type="term" value="F:oxidoreductase activity, acting on the CH-NH group of donors, NAD or NADP as acceptor"/>
    <property type="evidence" value="ECO:0007669"/>
    <property type="project" value="UniProtKB-ARBA"/>
</dbReference>
<keyword evidence="6" id="KW-1185">Reference proteome</keyword>
<dbReference type="Pfam" id="PF01613">
    <property type="entry name" value="Flavin_Reduct"/>
    <property type="match status" value="1"/>
</dbReference>
<comment type="similarity">
    <text evidence="3">Belongs to the flavoredoxin family.</text>
</comment>
<dbReference type="Gene3D" id="2.30.110.10">
    <property type="entry name" value="Electron Transport, Fmn-binding Protein, Chain A"/>
    <property type="match status" value="1"/>
</dbReference>
<evidence type="ECO:0000313" key="5">
    <source>
        <dbReference type="EMBL" id="SDP44631.1"/>
    </source>
</evidence>
<name>A0A1H0SSA6_9BACT</name>
<evidence type="ECO:0000256" key="2">
    <source>
        <dbReference type="ARBA" id="ARBA00022630"/>
    </source>
</evidence>
<feature type="domain" description="Flavin reductase like" evidence="4">
    <location>
        <begin position="9"/>
        <end position="164"/>
    </location>
</feature>
<proteinExistence type="inferred from homology"/>
<dbReference type="Proteomes" id="UP000199073">
    <property type="component" value="Unassembled WGS sequence"/>
</dbReference>
<organism evidence="5 6">
    <name type="scientific">Desulforhopalus singaporensis</name>
    <dbReference type="NCBI Taxonomy" id="91360"/>
    <lineage>
        <taxon>Bacteria</taxon>
        <taxon>Pseudomonadati</taxon>
        <taxon>Thermodesulfobacteriota</taxon>
        <taxon>Desulfobulbia</taxon>
        <taxon>Desulfobulbales</taxon>
        <taxon>Desulfocapsaceae</taxon>
        <taxon>Desulforhopalus</taxon>
    </lineage>
</organism>
<dbReference type="EMBL" id="FNJI01000020">
    <property type="protein sequence ID" value="SDP44631.1"/>
    <property type="molecule type" value="Genomic_DNA"/>
</dbReference>
<dbReference type="OrthoDB" id="9794638at2"/>
<evidence type="ECO:0000313" key="6">
    <source>
        <dbReference type="Proteomes" id="UP000199073"/>
    </source>
</evidence>
<accession>A0A1H0SSA6</accession>
<gene>
    <name evidence="5" type="ORF">SAMN05660330_02801</name>
</gene>
<dbReference type="RefSeq" id="WP_092223874.1">
    <property type="nucleotide sequence ID" value="NZ_FNJI01000020.1"/>
</dbReference>
<dbReference type="SUPFAM" id="SSF50475">
    <property type="entry name" value="FMN-binding split barrel"/>
    <property type="match status" value="1"/>
</dbReference>
<evidence type="ECO:0000259" key="4">
    <source>
        <dbReference type="SMART" id="SM00903"/>
    </source>
</evidence>
<comment type="cofactor">
    <cofactor evidence="1">
        <name>FMN</name>
        <dbReference type="ChEBI" id="CHEBI:58210"/>
    </cofactor>
</comment>
<evidence type="ECO:0000256" key="1">
    <source>
        <dbReference type="ARBA" id="ARBA00001917"/>
    </source>
</evidence>